<dbReference type="EMBL" id="FNQO01000002">
    <property type="protein sequence ID" value="SEA22005.1"/>
    <property type="molecule type" value="Genomic_DNA"/>
</dbReference>
<proteinExistence type="predicted"/>
<dbReference type="AlphaFoldDB" id="A0A1H3ZEE1"/>
<evidence type="ECO:0000313" key="2">
    <source>
        <dbReference type="Proteomes" id="UP000198658"/>
    </source>
</evidence>
<gene>
    <name evidence="1" type="ORF">SAMN05216562_2348</name>
</gene>
<reference evidence="2" key="1">
    <citation type="submission" date="2016-10" db="EMBL/GenBank/DDBJ databases">
        <authorList>
            <person name="Varghese N."/>
            <person name="Submissions S."/>
        </authorList>
    </citation>
    <scope>NUCLEOTIDE SEQUENCE [LARGE SCALE GENOMIC DNA]</scope>
    <source>
        <strain evidence="2">CGMCC 1.10657</strain>
    </source>
</reference>
<evidence type="ECO:0000313" key="1">
    <source>
        <dbReference type="EMBL" id="SEA22005.1"/>
    </source>
</evidence>
<keyword evidence="2" id="KW-1185">Reference proteome</keyword>
<accession>A0A1H3ZEE1</accession>
<organism evidence="1 2">
    <name type="scientific">Microbulbifer marinus</name>
    <dbReference type="NCBI Taxonomy" id="658218"/>
    <lineage>
        <taxon>Bacteria</taxon>
        <taxon>Pseudomonadati</taxon>
        <taxon>Pseudomonadota</taxon>
        <taxon>Gammaproteobacteria</taxon>
        <taxon>Cellvibrionales</taxon>
        <taxon>Microbulbiferaceae</taxon>
        <taxon>Microbulbifer</taxon>
    </lineage>
</organism>
<dbReference type="OrthoDB" id="5801544at2"/>
<name>A0A1H3ZEE1_9GAMM</name>
<dbReference type="Proteomes" id="UP000198658">
    <property type="component" value="Unassembled WGS sequence"/>
</dbReference>
<sequence length="133" mass="14972">MQVIKTMRPGQPGARRFERRFGRRLCAVRYRESPCGKKILTTVELIIDERTKPAPGVSHTALHANRNAEAVALSVGREETAMQQLIKQAGGRWSRTGKAWVLLRETAVTLGLRHRIVENLIESCRDIDASIEL</sequence>
<dbReference type="RefSeq" id="WP_091388419.1">
    <property type="nucleotide sequence ID" value="NZ_FNQO01000002.1"/>
</dbReference>
<protein>
    <submittedName>
        <fullName evidence="1">Uncharacterized protein</fullName>
    </submittedName>
</protein>